<dbReference type="Proteomes" id="UP001528040">
    <property type="component" value="Unassembled WGS sequence"/>
</dbReference>
<name>A0ABT4W022_9RHOB</name>
<protein>
    <submittedName>
        <fullName evidence="2">Alpha/beta hydrolase</fullName>
    </submittedName>
</protein>
<dbReference type="InterPro" id="IPR050266">
    <property type="entry name" value="AB_hydrolase_sf"/>
</dbReference>
<accession>A0ABT4W022</accession>
<evidence type="ECO:0000313" key="2">
    <source>
        <dbReference type="EMBL" id="MDA5093866.1"/>
    </source>
</evidence>
<dbReference type="PANTHER" id="PTHR43798">
    <property type="entry name" value="MONOACYLGLYCEROL LIPASE"/>
    <property type="match status" value="1"/>
</dbReference>
<organism evidence="2 3">
    <name type="scientific">Aliiroseovarius salicola</name>
    <dbReference type="NCBI Taxonomy" id="3009082"/>
    <lineage>
        <taxon>Bacteria</taxon>
        <taxon>Pseudomonadati</taxon>
        <taxon>Pseudomonadota</taxon>
        <taxon>Alphaproteobacteria</taxon>
        <taxon>Rhodobacterales</taxon>
        <taxon>Paracoccaceae</taxon>
        <taxon>Aliiroseovarius</taxon>
    </lineage>
</organism>
<feature type="domain" description="AB hydrolase-1" evidence="1">
    <location>
        <begin position="22"/>
        <end position="252"/>
    </location>
</feature>
<dbReference type="PRINTS" id="PR00111">
    <property type="entry name" value="ABHYDROLASE"/>
</dbReference>
<gene>
    <name evidence="2" type="ORF">O2N63_07180</name>
</gene>
<dbReference type="PRINTS" id="PR00412">
    <property type="entry name" value="EPOXHYDRLASE"/>
</dbReference>
<dbReference type="SUPFAM" id="SSF53474">
    <property type="entry name" value="alpha/beta-Hydrolases"/>
    <property type="match status" value="1"/>
</dbReference>
<dbReference type="EMBL" id="JAQIIO010000003">
    <property type="protein sequence ID" value="MDA5093866.1"/>
    <property type="molecule type" value="Genomic_DNA"/>
</dbReference>
<dbReference type="RefSeq" id="WP_271053571.1">
    <property type="nucleotide sequence ID" value="NZ_JAQIIO010000003.1"/>
</dbReference>
<dbReference type="InterPro" id="IPR029058">
    <property type="entry name" value="AB_hydrolase_fold"/>
</dbReference>
<keyword evidence="3" id="KW-1185">Reference proteome</keyword>
<evidence type="ECO:0000313" key="3">
    <source>
        <dbReference type="Proteomes" id="UP001528040"/>
    </source>
</evidence>
<dbReference type="InterPro" id="IPR000639">
    <property type="entry name" value="Epox_hydrolase-like"/>
</dbReference>
<dbReference type="InterPro" id="IPR000073">
    <property type="entry name" value="AB_hydrolase_1"/>
</dbReference>
<sequence length="265" mass="29259">MPYLTIDTHKMHYTDEGTGPEIIVFSHGLLFSGDMFAAQIEALKSHYRCITFDHRGQGKSAVSTDGYDIDTLTNDAETLIKELDLAPCHFVGLSMGGFVGMRLAIRKPELLKSLVLIETTADPEPSENVPRYRLLNFIARWFGLGVVVGRVMPIMFGQTFLADKTRATERNKWRRALADGDRHGITRAVRGVIDREGVLDDLSQISLPTLILVGDEDVATTPDKSERMHGAITGSELVTIPGAGHSSPIEEPQRVTSAIRAFLQR</sequence>
<dbReference type="GO" id="GO:0016787">
    <property type="term" value="F:hydrolase activity"/>
    <property type="evidence" value="ECO:0007669"/>
    <property type="project" value="UniProtKB-KW"/>
</dbReference>
<comment type="caution">
    <text evidence="2">The sequence shown here is derived from an EMBL/GenBank/DDBJ whole genome shotgun (WGS) entry which is preliminary data.</text>
</comment>
<dbReference type="PANTHER" id="PTHR43798:SF29">
    <property type="entry name" value="AB HYDROLASE-1 DOMAIN-CONTAINING PROTEIN"/>
    <property type="match status" value="1"/>
</dbReference>
<dbReference type="Gene3D" id="3.40.50.1820">
    <property type="entry name" value="alpha/beta hydrolase"/>
    <property type="match status" value="1"/>
</dbReference>
<reference evidence="2 3" key="1">
    <citation type="submission" date="2023-01" db="EMBL/GenBank/DDBJ databases">
        <authorList>
            <person name="Yoon J.-W."/>
        </authorList>
    </citation>
    <scope>NUCLEOTIDE SEQUENCE [LARGE SCALE GENOMIC DNA]</scope>
    <source>
        <strain evidence="2 3">KMU-50</strain>
    </source>
</reference>
<proteinExistence type="predicted"/>
<dbReference type="Pfam" id="PF00561">
    <property type="entry name" value="Abhydrolase_1"/>
    <property type="match status" value="1"/>
</dbReference>
<keyword evidence="2" id="KW-0378">Hydrolase</keyword>
<evidence type="ECO:0000259" key="1">
    <source>
        <dbReference type="Pfam" id="PF00561"/>
    </source>
</evidence>